<evidence type="ECO:0008006" key="4">
    <source>
        <dbReference type="Google" id="ProtNLM"/>
    </source>
</evidence>
<evidence type="ECO:0000256" key="1">
    <source>
        <dbReference type="ARBA" id="ARBA00006484"/>
    </source>
</evidence>
<dbReference type="Gene3D" id="3.40.50.720">
    <property type="entry name" value="NAD(P)-binding Rossmann-like Domain"/>
    <property type="match status" value="1"/>
</dbReference>
<evidence type="ECO:0000313" key="3">
    <source>
        <dbReference type="EMBL" id="SVC97148.1"/>
    </source>
</evidence>
<evidence type="ECO:0000256" key="2">
    <source>
        <dbReference type="ARBA" id="ARBA00023002"/>
    </source>
</evidence>
<dbReference type="InterPro" id="IPR002347">
    <property type="entry name" value="SDR_fam"/>
</dbReference>
<sequence length="80" mass="8114">MTGKVAIVTGASRGIGRAIARVFAAAGARVALAARSADQLKEVAAEMQSEGIAEDALLIMPTDVAISSQVEAMAKTVIDT</sequence>
<feature type="non-terminal residue" evidence="3">
    <location>
        <position position="80"/>
    </location>
</feature>
<dbReference type="Pfam" id="PF00106">
    <property type="entry name" value="adh_short"/>
    <property type="match status" value="1"/>
</dbReference>
<dbReference type="AlphaFoldDB" id="A0A382RJG2"/>
<gene>
    <name evidence="3" type="ORF">METZ01_LOCUS350002</name>
</gene>
<dbReference type="PANTHER" id="PTHR44196:SF1">
    <property type="entry name" value="DEHYDROGENASE_REDUCTASE SDR FAMILY MEMBER 7B"/>
    <property type="match status" value="1"/>
</dbReference>
<dbReference type="EMBL" id="UINC01121763">
    <property type="protein sequence ID" value="SVC97148.1"/>
    <property type="molecule type" value="Genomic_DNA"/>
</dbReference>
<dbReference type="GO" id="GO:0016020">
    <property type="term" value="C:membrane"/>
    <property type="evidence" value="ECO:0007669"/>
    <property type="project" value="TreeGrafter"/>
</dbReference>
<proteinExistence type="inferred from homology"/>
<name>A0A382RJG2_9ZZZZ</name>
<dbReference type="GO" id="GO:0016491">
    <property type="term" value="F:oxidoreductase activity"/>
    <property type="evidence" value="ECO:0007669"/>
    <property type="project" value="UniProtKB-KW"/>
</dbReference>
<organism evidence="3">
    <name type="scientific">marine metagenome</name>
    <dbReference type="NCBI Taxonomy" id="408172"/>
    <lineage>
        <taxon>unclassified sequences</taxon>
        <taxon>metagenomes</taxon>
        <taxon>ecological metagenomes</taxon>
    </lineage>
</organism>
<protein>
    <recommendedName>
        <fullName evidence="4">SDR family NAD(P)-dependent oxidoreductase</fullName>
    </recommendedName>
</protein>
<dbReference type="PANTHER" id="PTHR44196">
    <property type="entry name" value="DEHYDROGENASE/REDUCTASE SDR FAMILY MEMBER 7B"/>
    <property type="match status" value="1"/>
</dbReference>
<dbReference type="SUPFAM" id="SSF51735">
    <property type="entry name" value="NAD(P)-binding Rossmann-fold domains"/>
    <property type="match status" value="1"/>
</dbReference>
<keyword evidence="2" id="KW-0560">Oxidoreductase</keyword>
<accession>A0A382RJG2</accession>
<comment type="similarity">
    <text evidence="1">Belongs to the short-chain dehydrogenases/reductases (SDR) family.</text>
</comment>
<reference evidence="3" key="1">
    <citation type="submission" date="2018-05" db="EMBL/GenBank/DDBJ databases">
        <authorList>
            <person name="Lanie J.A."/>
            <person name="Ng W.-L."/>
            <person name="Kazmierczak K.M."/>
            <person name="Andrzejewski T.M."/>
            <person name="Davidsen T.M."/>
            <person name="Wayne K.J."/>
            <person name="Tettelin H."/>
            <person name="Glass J.I."/>
            <person name="Rusch D."/>
            <person name="Podicherti R."/>
            <person name="Tsui H.-C.T."/>
            <person name="Winkler M.E."/>
        </authorList>
    </citation>
    <scope>NUCLEOTIDE SEQUENCE</scope>
</reference>
<dbReference type="InterPro" id="IPR036291">
    <property type="entry name" value="NAD(P)-bd_dom_sf"/>
</dbReference>